<dbReference type="InterPro" id="IPR000571">
    <property type="entry name" value="Znf_CCCH"/>
</dbReference>
<keyword evidence="1" id="KW-0479">Metal-binding</keyword>
<evidence type="ECO:0000313" key="4">
    <source>
        <dbReference type="EMBL" id="KAI9635025.1"/>
    </source>
</evidence>
<feature type="compositionally biased region" description="Low complexity" evidence="2">
    <location>
        <begin position="385"/>
        <end position="396"/>
    </location>
</feature>
<dbReference type="InterPro" id="IPR019496">
    <property type="entry name" value="NUFIP1_cons_dom"/>
</dbReference>
<dbReference type="GO" id="GO:0003723">
    <property type="term" value="F:RNA binding"/>
    <property type="evidence" value="ECO:0007669"/>
    <property type="project" value="InterPro"/>
</dbReference>
<dbReference type="PROSITE" id="PS50103">
    <property type="entry name" value="ZF_C3H1"/>
    <property type="match status" value="1"/>
</dbReference>
<evidence type="ECO:0000313" key="5">
    <source>
        <dbReference type="Proteomes" id="UP001164286"/>
    </source>
</evidence>
<feature type="zinc finger region" description="C3H1-type" evidence="1">
    <location>
        <begin position="446"/>
        <end position="474"/>
    </location>
</feature>
<keyword evidence="5" id="KW-1185">Reference proteome</keyword>
<dbReference type="SMART" id="SM00356">
    <property type="entry name" value="ZnF_C3H1"/>
    <property type="match status" value="1"/>
</dbReference>
<comment type="caution">
    <text evidence="4">The sequence shown here is derived from an EMBL/GenBank/DDBJ whole genome shotgun (WGS) entry which is preliminary data.</text>
</comment>
<evidence type="ECO:0000256" key="1">
    <source>
        <dbReference type="PROSITE-ProRule" id="PRU00723"/>
    </source>
</evidence>
<dbReference type="EMBL" id="JAKWFO010000005">
    <property type="protein sequence ID" value="KAI9635025.1"/>
    <property type="molecule type" value="Genomic_DNA"/>
</dbReference>
<reference evidence="4" key="1">
    <citation type="journal article" date="2022" name="G3 (Bethesda)">
        <title>High quality genome of the basidiomycete yeast Dioszegia hungarica PDD-24b-2 isolated from cloud water.</title>
        <authorList>
            <person name="Jarrige D."/>
            <person name="Haridas S."/>
            <person name="Bleykasten-Grosshans C."/>
            <person name="Joly M."/>
            <person name="Nadalig T."/>
            <person name="Sancelme M."/>
            <person name="Vuilleumier S."/>
            <person name="Grigoriev I.V."/>
            <person name="Amato P."/>
            <person name="Bringel F."/>
        </authorList>
    </citation>
    <scope>NUCLEOTIDE SEQUENCE</scope>
    <source>
        <strain evidence="4">PDD-24b-2</strain>
    </source>
</reference>
<feature type="region of interest" description="Disordered" evidence="2">
    <location>
        <begin position="239"/>
        <end position="434"/>
    </location>
</feature>
<accession>A0AA38LTP2</accession>
<proteinExistence type="predicted"/>
<feature type="compositionally biased region" description="Basic and acidic residues" evidence="2">
    <location>
        <begin position="420"/>
        <end position="431"/>
    </location>
</feature>
<sequence length="566" mass="60605">MAPNGTGLPPRPNASAGPSQSRLISYPAPVPQMGFAPSSSNLSGGYGGYQASAPVFNPAYGYPAAPSYSQYPQYQAYPYPAYPAYPMMPNPYQSVGQPLFYQPQHQIPHYPHMPATTHVEPPAKRQKVDAGLLAVGDPMAWRNCSVKGCKFVGSGDKVEQHEGDRHLIFRNGPKVELSEEEQAYAQHKGPPPPVFGTSITLHTEEEIAKWVAERKANWPGAKRVAEKRIEREVAIARGENPDAKSKRDRRPIDAASRAEDWGRVEAPEGSDRGGRGKGRGRGRGSERGRGRGDREGGGSGRGGARGGRGGAGGGGESDREAQASDWGGRGRGRGRGVGDTGRPQDSGYQRNPPRPTEAMPRHPAPPFPPTSASTSGLAAIEGYESSSSSSSSSSSDDSSDSDSDDSLSSISTDDVAQAVSKEEHSSSHKASEPVVQASAAVDVVDELPSAICPHWEKNGRCRQGDRCLSAHPADHRPAPAHTNPARKQVRQPPQPKQNHFARPSLLGQLLANPIQNTLSQLTQTIRFLVANDMLQGVELEPGQAEEEQRKQGLVQVVEEVVFEESA</sequence>
<feature type="compositionally biased region" description="Gly residues" evidence="2">
    <location>
        <begin position="297"/>
        <end position="315"/>
    </location>
</feature>
<evidence type="ECO:0000259" key="3">
    <source>
        <dbReference type="PROSITE" id="PS50103"/>
    </source>
</evidence>
<feature type="region of interest" description="Disordered" evidence="2">
    <location>
        <begin position="1"/>
        <end position="28"/>
    </location>
</feature>
<name>A0AA38LTP2_9TREE</name>
<dbReference type="PANTHER" id="PTHR13309">
    <property type="entry name" value="NUCLEAR FRAGILE X MENTAL RETARDATION PROTEIN INTERACTING PROTEIN 1"/>
    <property type="match status" value="1"/>
</dbReference>
<feature type="domain" description="C3H1-type" evidence="3">
    <location>
        <begin position="446"/>
        <end position="474"/>
    </location>
</feature>
<dbReference type="InterPro" id="IPR039136">
    <property type="entry name" value="NUFIP1-like"/>
</dbReference>
<keyword evidence="1" id="KW-0862">Zinc</keyword>
<dbReference type="AlphaFoldDB" id="A0AA38LTP2"/>
<evidence type="ECO:0000256" key="2">
    <source>
        <dbReference type="SAM" id="MobiDB-lite"/>
    </source>
</evidence>
<feature type="region of interest" description="Disordered" evidence="2">
    <location>
        <begin position="468"/>
        <end position="497"/>
    </location>
</feature>
<feature type="compositionally biased region" description="Basic and acidic residues" evidence="2">
    <location>
        <begin position="239"/>
        <end position="274"/>
    </location>
</feature>
<keyword evidence="1" id="KW-0863">Zinc-finger</keyword>
<dbReference type="Pfam" id="PF00642">
    <property type="entry name" value="zf-CCCH"/>
    <property type="match status" value="1"/>
</dbReference>
<dbReference type="RefSeq" id="XP_052944802.1">
    <property type="nucleotide sequence ID" value="XM_053092563.1"/>
</dbReference>
<gene>
    <name evidence="4" type="ORF">MKK02DRAFT_43701</name>
</gene>
<dbReference type="GO" id="GO:0000492">
    <property type="term" value="P:box C/D snoRNP assembly"/>
    <property type="evidence" value="ECO:0007669"/>
    <property type="project" value="TreeGrafter"/>
</dbReference>
<dbReference type="GeneID" id="77731768"/>
<protein>
    <recommendedName>
        <fullName evidence="3">C3H1-type domain-containing protein</fullName>
    </recommendedName>
</protein>
<dbReference type="GO" id="GO:0008270">
    <property type="term" value="F:zinc ion binding"/>
    <property type="evidence" value="ECO:0007669"/>
    <property type="project" value="UniProtKB-KW"/>
</dbReference>
<dbReference type="PANTHER" id="PTHR13309:SF0">
    <property type="entry name" value="FMR1-INTERACTING PROTEIN NUFIP1"/>
    <property type="match status" value="1"/>
</dbReference>
<dbReference type="Pfam" id="PF10453">
    <property type="entry name" value="NUFIP1"/>
    <property type="match status" value="1"/>
</dbReference>
<dbReference type="Proteomes" id="UP001164286">
    <property type="component" value="Unassembled WGS sequence"/>
</dbReference>
<dbReference type="GO" id="GO:0005634">
    <property type="term" value="C:nucleus"/>
    <property type="evidence" value="ECO:0007669"/>
    <property type="project" value="TreeGrafter"/>
</dbReference>
<organism evidence="4 5">
    <name type="scientific">Dioszegia hungarica</name>
    <dbReference type="NCBI Taxonomy" id="4972"/>
    <lineage>
        <taxon>Eukaryota</taxon>
        <taxon>Fungi</taxon>
        <taxon>Dikarya</taxon>
        <taxon>Basidiomycota</taxon>
        <taxon>Agaricomycotina</taxon>
        <taxon>Tremellomycetes</taxon>
        <taxon>Tremellales</taxon>
        <taxon>Bulleribasidiaceae</taxon>
        <taxon>Dioszegia</taxon>
    </lineage>
</organism>
<feature type="compositionally biased region" description="Basic and acidic residues" evidence="2">
    <location>
        <begin position="283"/>
        <end position="296"/>
    </location>
</feature>